<dbReference type="Proteomes" id="UP000054538">
    <property type="component" value="Unassembled WGS sequence"/>
</dbReference>
<dbReference type="EMBL" id="KN826470">
    <property type="protein sequence ID" value="KIK78799.1"/>
    <property type="molecule type" value="Genomic_DNA"/>
</dbReference>
<sequence>MALEEAAVYMPQLNSSMVNTVNALKDDQVHISKDVTVIAAHFFGKDGVYYLPTVPTFKIEDASDMEYIFTMVMDT</sequence>
<evidence type="ECO:0000313" key="1">
    <source>
        <dbReference type="EMBL" id="KIK78799.1"/>
    </source>
</evidence>
<name>A0A0D0DDI0_9AGAM</name>
<protein>
    <submittedName>
        <fullName evidence="1">Unplaced genomic scaffold scaffold_1648, whole genome shotgun sequence</fullName>
    </submittedName>
</protein>
<reference evidence="2" key="2">
    <citation type="submission" date="2015-01" db="EMBL/GenBank/DDBJ databases">
        <title>Evolutionary Origins and Diversification of the Mycorrhizal Mutualists.</title>
        <authorList>
            <consortium name="DOE Joint Genome Institute"/>
            <consortium name="Mycorrhizal Genomics Consortium"/>
            <person name="Kohler A."/>
            <person name="Kuo A."/>
            <person name="Nagy L.G."/>
            <person name="Floudas D."/>
            <person name="Copeland A."/>
            <person name="Barry K.W."/>
            <person name="Cichocki N."/>
            <person name="Veneault-Fourrey C."/>
            <person name="LaButti K."/>
            <person name="Lindquist E.A."/>
            <person name="Lipzen A."/>
            <person name="Lundell T."/>
            <person name="Morin E."/>
            <person name="Murat C."/>
            <person name="Riley R."/>
            <person name="Ohm R."/>
            <person name="Sun H."/>
            <person name="Tunlid A."/>
            <person name="Henrissat B."/>
            <person name="Grigoriev I.V."/>
            <person name="Hibbett D.S."/>
            <person name="Martin F."/>
        </authorList>
    </citation>
    <scope>NUCLEOTIDE SEQUENCE [LARGE SCALE GENOMIC DNA]</scope>
    <source>
        <strain evidence="2">Ve08.2h10</strain>
    </source>
</reference>
<gene>
    <name evidence="1" type="ORF">PAXRUDRAFT_16675</name>
</gene>
<accession>A0A0D0DDI0</accession>
<evidence type="ECO:0000313" key="2">
    <source>
        <dbReference type="Proteomes" id="UP000054538"/>
    </source>
</evidence>
<keyword evidence="2" id="KW-1185">Reference proteome</keyword>
<reference evidence="1 2" key="1">
    <citation type="submission" date="2014-04" db="EMBL/GenBank/DDBJ databases">
        <authorList>
            <consortium name="DOE Joint Genome Institute"/>
            <person name="Kuo A."/>
            <person name="Kohler A."/>
            <person name="Jargeat P."/>
            <person name="Nagy L.G."/>
            <person name="Floudas D."/>
            <person name="Copeland A."/>
            <person name="Barry K.W."/>
            <person name="Cichocki N."/>
            <person name="Veneault-Fourrey C."/>
            <person name="LaButti K."/>
            <person name="Lindquist E.A."/>
            <person name="Lipzen A."/>
            <person name="Lundell T."/>
            <person name="Morin E."/>
            <person name="Murat C."/>
            <person name="Sun H."/>
            <person name="Tunlid A."/>
            <person name="Henrissat B."/>
            <person name="Grigoriev I.V."/>
            <person name="Hibbett D.S."/>
            <person name="Martin F."/>
            <person name="Nordberg H.P."/>
            <person name="Cantor M.N."/>
            <person name="Hua S.X."/>
        </authorList>
    </citation>
    <scope>NUCLEOTIDE SEQUENCE [LARGE SCALE GENOMIC DNA]</scope>
    <source>
        <strain evidence="1 2">Ve08.2h10</strain>
    </source>
</reference>
<dbReference type="HOGENOM" id="CLU_2671765_0_0_1"/>
<dbReference type="InParanoid" id="A0A0D0DDI0"/>
<dbReference type="AlphaFoldDB" id="A0A0D0DDI0"/>
<proteinExistence type="predicted"/>
<organism evidence="1 2">
    <name type="scientific">Paxillus rubicundulus Ve08.2h10</name>
    <dbReference type="NCBI Taxonomy" id="930991"/>
    <lineage>
        <taxon>Eukaryota</taxon>
        <taxon>Fungi</taxon>
        <taxon>Dikarya</taxon>
        <taxon>Basidiomycota</taxon>
        <taxon>Agaricomycotina</taxon>
        <taxon>Agaricomycetes</taxon>
        <taxon>Agaricomycetidae</taxon>
        <taxon>Boletales</taxon>
        <taxon>Paxilineae</taxon>
        <taxon>Paxillaceae</taxon>
        <taxon>Paxillus</taxon>
    </lineage>
</organism>